<dbReference type="OrthoDB" id="9806726at2"/>
<keyword evidence="7" id="KW-1185">Reference proteome</keyword>
<dbReference type="GeneID" id="78176852"/>
<dbReference type="Gene3D" id="3.40.50.300">
    <property type="entry name" value="P-loop containing nucleotide triphosphate hydrolases"/>
    <property type="match status" value="1"/>
</dbReference>
<evidence type="ECO:0000313" key="7">
    <source>
        <dbReference type="Proteomes" id="UP000183975"/>
    </source>
</evidence>
<dbReference type="RefSeq" id="WP_072852408.1">
    <property type="nucleotide sequence ID" value="NZ_FRAH01000054.1"/>
</dbReference>
<dbReference type="PROSITE" id="PS00211">
    <property type="entry name" value="ABC_TRANSPORTER_1"/>
    <property type="match status" value="1"/>
</dbReference>
<proteinExistence type="inferred from homology"/>
<dbReference type="InterPro" id="IPR017871">
    <property type="entry name" value="ABC_transporter-like_CS"/>
</dbReference>
<feature type="domain" description="ABC transporter" evidence="5">
    <location>
        <begin position="4"/>
        <end position="233"/>
    </location>
</feature>
<dbReference type="SUPFAM" id="SSF52540">
    <property type="entry name" value="P-loop containing nucleoside triphosphate hydrolases"/>
    <property type="match status" value="1"/>
</dbReference>
<comment type="similarity">
    <text evidence="1">Belongs to the ABC transporter superfamily.</text>
</comment>
<dbReference type="Pfam" id="PF00005">
    <property type="entry name" value="ABC_tran"/>
    <property type="match status" value="1"/>
</dbReference>
<protein>
    <submittedName>
        <fullName evidence="6">Zinc transport system ATP-binding protein</fullName>
    </submittedName>
</protein>
<evidence type="ECO:0000256" key="1">
    <source>
        <dbReference type="ARBA" id="ARBA00005417"/>
    </source>
</evidence>
<dbReference type="PANTHER" id="PTHR42734:SF17">
    <property type="entry name" value="METAL TRANSPORT SYSTEM ATP-BINDING PROTEIN TM_0124-RELATED"/>
    <property type="match status" value="1"/>
</dbReference>
<keyword evidence="2" id="KW-0813">Transport</keyword>
<dbReference type="PANTHER" id="PTHR42734">
    <property type="entry name" value="METAL TRANSPORT SYSTEM ATP-BINDING PROTEIN TM_0124-RELATED"/>
    <property type="match status" value="1"/>
</dbReference>
<dbReference type="Proteomes" id="UP000183975">
    <property type="component" value="Unassembled WGS sequence"/>
</dbReference>
<sequence length="238" mass="26445">MQLLHCENLSFSYDGKVAVKDVTFSISSGEYICIVGENGSGKSTLVKGLLQLHPPSGGTLRLGDCLKGGIGYLPQQKTSWKHFPASVLEVTLSGCLNRMKLRPFYGKKEKQQAMENLERMGIAHLHRHCFRELSGGQQQRVLLARALCAAKHLLILDEPIASLDPIAAKEFYEQIQRLHTELHMAVLMVSHDMKNALSYGEKILHLDTKQLFFGTTDAYLATGTGQRFGERGQQISCT</sequence>
<organism evidence="6 7">
    <name type="scientific">Anaerotignum lactatifermentans DSM 14214</name>
    <dbReference type="NCBI Taxonomy" id="1121323"/>
    <lineage>
        <taxon>Bacteria</taxon>
        <taxon>Bacillati</taxon>
        <taxon>Bacillota</taxon>
        <taxon>Clostridia</taxon>
        <taxon>Lachnospirales</taxon>
        <taxon>Anaerotignaceae</taxon>
        <taxon>Anaerotignum</taxon>
    </lineage>
</organism>
<gene>
    <name evidence="6" type="ORF">SAMN02745138_02578</name>
</gene>
<dbReference type="AlphaFoldDB" id="A0A1M6WG92"/>
<dbReference type="InterPro" id="IPR027417">
    <property type="entry name" value="P-loop_NTPase"/>
</dbReference>
<dbReference type="PROSITE" id="PS50893">
    <property type="entry name" value="ABC_TRANSPORTER_2"/>
    <property type="match status" value="1"/>
</dbReference>
<dbReference type="InterPro" id="IPR003593">
    <property type="entry name" value="AAA+_ATPase"/>
</dbReference>
<accession>A0A1M6WG92</accession>
<name>A0A1M6WG92_9FIRM</name>
<dbReference type="InterPro" id="IPR050153">
    <property type="entry name" value="Metal_Ion_Import_ABC"/>
</dbReference>
<evidence type="ECO:0000313" key="6">
    <source>
        <dbReference type="EMBL" id="SHK92624.1"/>
    </source>
</evidence>
<evidence type="ECO:0000256" key="4">
    <source>
        <dbReference type="ARBA" id="ARBA00022840"/>
    </source>
</evidence>
<evidence type="ECO:0000259" key="5">
    <source>
        <dbReference type="PROSITE" id="PS50893"/>
    </source>
</evidence>
<dbReference type="EMBL" id="FRAH01000054">
    <property type="protein sequence ID" value="SHK92624.1"/>
    <property type="molecule type" value="Genomic_DNA"/>
</dbReference>
<reference evidence="6 7" key="1">
    <citation type="submission" date="2016-11" db="EMBL/GenBank/DDBJ databases">
        <authorList>
            <person name="Jaros S."/>
            <person name="Januszkiewicz K."/>
            <person name="Wedrychowicz H."/>
        </authorList>
    </citation>
    <scope>NUCLEOTIDE SEQUENCE [LARGE SCALE GENOMIC DNA]</scope>
    <source>
        <strain evidence="6 7">DSM 14214</strain>
    </source>
</reference>
<dbReference type="GO" id="GO:0005524">
    <property type="term" value="F:ATP binding"/>
    <property type="evidence" value="ECO:0007669"/>
    <property type="project" value="UniProtKB-KW"/>
</dbReference>
<dbReference type="GO" id="GO:0016887">
    <property type="term" value="F:ATP hydrolysis activity"/>
    <property type="evidence" value="ECO:0007669"/>
    <property type="project" value="InterPro"/>
</dbReference>
<evidence type="ECO:0000256" key="3">
    <source>
        <dbReference type="ARBA" id="ARBA00022741"/>
    </source>
</evidence>
<dbReference type="InterPro" id="IPR003439">
    <property type="entry name" value="ABC_transporter-like_ATP-bd"/>
</dbReference>
<dbReference type="SMART" id="SM00382">
    <property type="entry name" value="AAA"/>
    <property type="match status" value="1"/>
</dbReference>
<keyword evidence="4 6" id="KW-0067">ATP-binding</keyword>
<evidence type="ECO:0000256" key="2">
    <source>
        <dbReference type="ARBA" id="ARBA00022448"/>
    </source>
</evidence>
<keyword evidence="3" id="KW-0547">Nucleotide-binding</keyword>